<gene>
    <name evidence="1" type="ORF">VRLFYP33_00797</name>
</gene>
<sequence length="150" mass="17112">MSNTRDAFNKRLRLAVREATVLVRGKAQEDHDYTSHSGELEKSVETRFIDNGLTGEAYLDTNIASYAPFVHEGTPEHDIFAVNKRSLRWFEGNDAIFAKSVRHPGYKGDPFLYDALKNNKTRIDEIFAKHTERAVSDIASTIRGRTYTFK</sequence>
<organism evidence="1">
    <name type="scientific">Veillonella ratti</name>
    <dbReference type="NCBI Taxonomy" id="103892"/>
    <lineage>
        <taxon>Bacteria</taxon>
        <taxon>Bacillati</taxon>
        <taxon>Bacillota</taxon>
        <taxon>Negativicutes</taxon>
        <taxon>Veillonellales</taxon>
        <taxon>Veillonellaceae</taxon>
        <taxon>Veillonella</taxon>
    </lineage>
</organism>
<dbReference type="RefSeq" id="WP_156704433.1">
    <property type="nucleotide sequence ID" value="NZ_CACRUX010000033.1"/>
</dbReference>
<accession>A0A6N3ASE7</accession>
<evidence type="ECO:0000313" key="1">
    <source>
        <dbReference type="EMBL" id="VYT92520.1"/>
    </source>
</evidence>
<proteinExistence type="predicted"/>
<name>A0A6N3ASE7_9FIRM</name>
<dbReference type="AlphaFoldDB" id="A0A6N3ASE7"/>
<reference evidence="1" key="1">
    <citation type="submission" date="2019-11" db="EMBL/GenBank/DDBJ databases">
        <authorList>
            <person name="Feng L."/>
        </authorList>
    </citation>
    <scope>NUCLEOTIDE SEQUENCE</scope>
    <source>
        <strain evidence="1">VrattiLFYP33</strain>
    </source>
</reference>
<protein>
    <submittedName>
        <fullName evidence="1">Uncharacterized protein</fullName>
    </submittedName>
</protein>
<dbReference type="EMBL" id="CACRUX010000033">
    <property type="protein sequence ID" value="VYT92520.1"/>
    <property type="molecule type" value="Genomic_DNA"/>
</dbReference>